<proteinExistence type="predicted"/>
<evidence type="ECO:0000313" key="2">
    <source>
        <dbReference type="Proteomes" id="UP001344888"/>
    </source>
</evidence>
<name>A0AAW9NR44_9BACL</name>
<comment type="caution">
    <text evidence="1">The sequence shown here is derived from an EMBL/GenBank/DDBJ whole genome shotgun (WGS) entry which is preliminary data.</text>
</comment>
<dbReference type="RefSeq" id="WP_107838825.1">
    <property type="nucleotide sequence ID" value="NZ_JARSFG010000014.1"/>
</dbReference>
<gene>
    <name evidence="1" type="ORF">P9B03_09910</name>
</gene>
<dbReference type="InterPro" id="IPR019593">
    <property type="entry name" value="Spore_coat_protein_Z/Y"/>
</dbReference>
<dbReference type="EMBL" id="JARSFG010000014">
    <property type="protein sequence ID" value="MEC1178797.1"/>
    <property type="molecule type" value="Genomic_DNA"/>
</dbReference>
<dbReference type="Pfam" id="PF10612">
    <property type="entry name" value="Spore-coat_CotZ"/>
    <property type="match status" value="1"/>
</dbReference>
<dbReference type="AlphaFoldDB" id="A0AAW9NR44"/>
<accession>A0AAW9NR44</accession>
<dbReference type="Proteomes" id="UP001344888">
    <property type="component" value="Unassembled WGS sequence"/>
</dbReference>
<organism evidence="1 2">
    <name type="scientific">Metasolibacillus meyeri</name>
    <dbReference type="NCBI Taxonomy" id="1071052"/>
    <lineage>
        <taxon>Bacteria</taxon>
        <taxon>Bacillati</taxon>
        <taxon>Bacillota</taxon>
        <taxon>Bacilli</taxon>
        <taxon>Bacillales</taxon>
        <taxon>Caryophanaceae</taxon>
        <taxon>Metasolibacillus</taxon>
    </lineage>
</organism>
<keyword evidence="1" id="KW-0946">Virion</keyword>
<keyword evidence="2" id="KW-1185">Reference proteome</keyword>
<sequence>MGCGKPVSPSSSKGCVCEVVRAILDIQNQSVRDECSRCTTNCFLEPLGGIVSPGRSNVDTRVFMLLTKNGTPFVATFSVDDCMDCASVFFRVEDVFDDCCATLRVLLPLDRGGDTVDLLNSDGTAVSLRAICDVTNFAVTDSCITVDLNCFCAVQCVADVNLGICN</sequence>
<protein>
    <submittedName>
        <fullName evidence="1">CotY/CotZ family spore coat protein</fullName>
    </submittedName>
</protein>
<evidence type="ECO:0000313" key="1">
    <source>
        <dbReference type="EMBL" id="MEC1178797.1"/>
    </source>
</evidence>
<keyword evidence="1" id="KW-0167">Capsid protein</keyword>
<reference evidence="1 2" key="1">
    <citation type="submission" date="2023-03" db="EMBL/GenBank/DDBJ databases">
        <title>Bacillus Genome Sequencing.</title>
        <authorList>
            <person name="Dunlap C."/>
        </authorList>
    </citation>
    <scope>NUCLEOTIDE SEQUENCE [LARGE SCALE GENOMIC DNA]</scope>
    <source>
        <strain evidence="1 2">B-59205</strain>
    </source>
</reference>